<evidence type="ECO:0000256" key="2">
    <source>
        <dbReference type="ARBA" id="ARBA00007118"/>
    </source>
</evidence>
<reference evidence="7 8" key="1">
    <citation type="journal article" date="2016" name="Genome Announc.">
        <title>Draft Whole-Genome Sequence of Trichoderma gamsii T6085, a Promising Biocontrol Agent of Fusarium Head Blight on Wheat.</title>
        <authorList>
            <person name="Baroncelli R."/>
            <person name="Zapparata A."/>
            <person name="Piaggeschi G."/>
            <person name="Sarrocco S."/>
            <person name="Vannacci G."/>
        </authorList>
    </citation>
    <scope>NUCLEOTIDE SEQUENCE [LARGE SCALE GENOMIC DNA]</scope>
    <source>
        <strain evidence="7 8">T6085</strain>
    </source>
</reference>
<dbReference type="GO" id="GO:0016491">
    <property type="term" value="F:oxidoreductase activity"/>
    <property type="evidence" value="ECO:0007669"/>
    <property type="project" value="UniProtKB-KW"/>
</dbReference>
<dbReference type="Proteomes" id="UP000054821">
    <property type="component" value="Unassembled WGS sequence"/>
</dbReference>
<evidence type="ECO:0000256" key="1">
    <source>
        <dbReference type="ARBA" id="ARBA00001917"/>
    </source>
</evidence>
<keyword evidence="5" id="KW-0560">Oxidoreductase</keyword>
<evidence type="ECO:0000313" key="8">
    <source>
        <dbReference type="Proteomes" id="UP000054821"/>
    </source>
</evidence>
<organism evidence="7 8">
    <name type="scientific">Trichoderma gamsii</name>
    <dbReference type="NCBI Taxonomy" id="398673"/>
    <lineage>
        <taxon>Eukaryota</taxon>
        <taxon>Fungi</taxon>
        <taxon>Dikarya</taxon>
        <taxon>Ascomycota</taxon>
        <taxon>Pezizomycotina</taxon>
        <taxon>Sordariomycetes</taxon>
        <taxon>Hypocreomycetidae</taxon>
        <taxon>Hypocreales</taxon>
        <taxon>Hypocreaceae</taxon>
        <taxon>Trichoderma</taxon>
    </lineage>
</organism>
<accession>A0A2P4ZFM0</accession>
<proteinExistence type="inferred from homology"/>
<evidence type="ECO:0000256" key="4">
    <source>
        <dbReference type="ARBA" id="ARBA00022643"/>
    </source>
</evidence>
<keyword evidence="4" id="KW-0288">FMN</keyword>
<name>A0A2P4ZFM0_9HYPO</name>
<comment type="cofactor">
    <cofactor evidence="1">
        <name>FMN</name>
        <dbReference type="ChEBI" id="CHEBI:58210"/>
    </cofactor>
</comment>
<dbReference type="Pfam" id="PF00881">
    <property type="entry name" value="Nitroreductase"/>
    <property type="match status" value="1"/>
</dbReference>
<dbReference type="EMBL" id="JPDN02000032">
    <property type="protein sequence ID" value="PON23100.1"/>
    <property type="molecule type" value="Genomic_DNA"/>
</dbReference>
<dbReference type="InterPro" id="IPR000415">
    <property type="entry name" value="Nitroreductase-like"/>
</dbReference>
<keyword evidence="3" id="KW-0285">Flavoprotein</keyword>
<dbReference type="AlphaFoldDB" id="A0A2P4ZFM0"/>
<dbReference type="GeneID" id="29989345"/>
<keyword evidence="8" id="KW-1185">Reference proteome</keyword>
<gene>
    <name evidence="7" type="ORF">TGAM01_v208105</name>
</gene>
<dbReference type="SUPFAM" id="SSF55469">
    <property type="entry name" value="FMN-dependent nitroreductase-like"/>
    <property type="match status" value="1"/>
</dbReference>
<dbReference type="RefSeq" id="XP_018657530.1">
    <property type="nucleotide sequence ID" value="XM_018809262.1"/>
</dbReference>
<evidence type="ECO:0000256" key="3">
    <source>
        <dbReference type="ARBA" id="ARBA00022630"/>
    </source>
</evidence>
<evidence type="ECO:0000256" key="5">
    <source>
        <dbReference type="ARBA" id="ARBA00023002"/>
    </source>
</evidence>
<comment type="similarity">
    <text evidence="2">Belongs to the nitroreductase family.</text>
</comment>
<protein>
    <recommendedName>
        <fullName evidence="6">Nitroreductase domain-containing protein</fullName>
    </recommendedName>
</protein>
<dbReference type="STRING" id="398673.A0A2P4ZFM0"/>
<evidence type="ECO:0000259" key="6">
    <source>
        <dbReference type="Pfam" id="PF00881"/>
    </source>
</evidence>
<evidence type="ECO:0000313" key="7">
    <source>
        <dbReference type="EMBL" id="PON23100.1"/>
    </source>
</evidence>
<dbReference type="PANTHER" id="PTHR43673:SF2">
    <property type="entry name" value="NITROREDUCTASE"/>
    <property type="match status" value="1"/>
</dbReference>
<dbReference type="Gene3D" id="3.40.109.10">
    <property type="entry name" value="NADH Oxidase"/>
    <property type="match status" value="1"/>
</dbReference>
<dbReference type="CDD" id="cd02136">
    <property type="entry name" value="PnbA_NfnB-like"/>
    <property type="match status" value="1"/>
</dbReference>
<dbReference type="InterPro" id="IPR029479">
    <property type="entry name" value="Nitroreductase"/>
</dbReference>
<dbReference type="PANTHER" id="PTHR43673">
    <property type="entry name" value="NAD(P)H NITROREDUCTASE YDGI-RELATED"/>
    <property type="match status" value="1"/>
</dbReference>
<feature type="domain" description="Nitroreductase" evidence="6">
    <location>
        <begin position="18"/>
        <end position="201"/>
    </location>
</feature>
<sequence length="225" mass="25295">MSATEPESPLLTSLGQLIDGRHSVRRFLPKKISPEILQKSLALAQLTASNNNLQPWRAIILTGKPLDNLKRALSDAWHEGWPNIPDTPHDYMHHKENFGAELYGKLLAIGRDDHEKRQAALAENFQFYGAQAAAIVYMDNRLSKYDLISSGFWMQNFTLALRAQGVEACYMASVAGYPELLQRELGLQGNVNILSAIAIGYEDLSYVGNSLRMRRDPWANNVEIR</sequence>
<comment type="caution">
    <text evidence="7">The sequence shown here is derived from an EMBL/GenBank/DDBJ whole genome shotgun (WGS) entry which is preliminary data.</text>
</comment>